<dbReference type="InterPro" id="IPR050879">
    <property type="entry name" value="Acyltransferase_3"/>
</dbReference>
<feature type="transmembrane region" description="Helical" evidence="2">
    <location>
        <begin position="161"/>
        <end position="182"/>
    </location>
</feature>
<dbReference type="GO" id="GO:0016747">
    <property type="term" value="F:acyltransferase activity, transferring groups other than amino-acyl groups"/>
    <property type="evidence" value="ECO:0007669"/>
    <property type="project" value="InterPro"/>
</dbReference>
<feature type="transmembrane region" description="Helical" evidence="2">
    <location>
        <begin position="35"/>
        <end position="56"/>
    </location>
</feature>
<evidence type="ECO:0000313" key="5">
    <source>
        <dbReference type="Proteomes" id="UP000619479"/>
    </source>
</evidence>
<sequence>MTESGLDVLTKTTTRLRRPPAPVAPPRRGPGDRVAVLDGLRLCAALSVAVFHFTAINADRLWAGHLPFTRLTQASSYGWLGVELFFMISGFVISMSAWGRTVGGFARSRLVRLFPAYWPAVLLTAAVVTLWPSLHRPVTAQQVVVSLTMLNEPLGVVPVDLSYWTLWAEARFYLLFAIVVWLGPTRRRVLWFGYAWLIASVVAVKSELPVLVTVLQPPYAPYFVAGIGFFLIHRFGSDLRHWGLVALSWGLGMYSLGARVAQTSRTEHRQLSLSVAMLIVTALFLMLTVVALRWTDRVRWRPLTTAGLLTYPFYLLHQHIGGTMIQHLHRLPPIVAVAAVIAIMLVVAWMLHRWIERPLARALRARLAADDAPAPPAQRGVSIPEPEWTASEPARGGRPG</sequence>
<keyword evidence="4" id="KW-0012">Acyltransferase</keyword>
<dbReference type="InterPro" id="IPR002656">
    <property type="entry name" value="Acyl_transf_3_dom"/>
</dbReference>
<feature type="domain" description="Acyltransferase 3" evidence="3">
    <location>
        <begin position="37"/>
        <end position="352"/>
    </location>
</feature>
<dbReference type="PANTHER" id="PTHR23028">
    <property type="entry name" value="ACETYLTRANSFERASE"/>
    <property type="match status" value="1"/>
</dbReference>
<feature type="transmembrane region" description="Helical" evidence="2">
    <location>
        <begin position="331"/>
        <end position="351"/>
    </location>
</feature>
<feature type="transmembrane region" description="Helical" evidence="2">
    <location>
        <begin position="76"/>
        <end position="98"/>
    </location>
</feature>
<proteinExistence type="predicted"/>
<dbReference type="RefSeq" id="WP_239174440.1">
    <property type="nucleotide sequence ID" value="NZ_BAAAUC010000027.1"/>
</dbReference>
<keyword evidence="2" id="KW-0812">Transmembrane</keyword>
<evidence type="ECO:0000256" key="1">
    <source>
        <dbReference type="SAM" id="MobiDB-lite"/>
    </source>
</evidence>
<dbReference type="Pfam" id="PF01757">
    <property type="entry name" value="Acyl_transf_3"/>
    <property type="match status" value="1"/>
</dbReference>
<comment type="caution">
    <text evidence="4">The sequence shown here is derived from an EMBL/GenBank/DDBJ whole genome shotgun (WGS) entry which is preliminary data.</text>
</comment>
<gene>
    <name evidence="4" type="ORF">Acy02nite_16540</name>
</gene>
<feature type="transmembrane region" description="Helical" evidence="2">
    <location>
        <begin position="189"/>
        <end position="206"/>
    </location>
</feature>
<feature type="transmembrane region" description="Helical" evidence="2">
    <location>
        <begin position="110"/>
        <end position="131"/>
    </location>
</feature>
<protein>
    <submittedName>
        <fullName evidence="4">Acyltransferase</fullName>
    </submittedName>
</protein>
<dbReference type="PANTHER" id="PTHR23028:SF53">
    <property type="entry name" value="ACYL_TRANSF_3 DOMAIN-CONTAINING PROTEIN"/>
    <property type="match status" value="1"/>
</dbReference>
<organism evidence="4 5">
    <name type="scientific">Actinoplanes cyaneus</name>
    <dbReference type="NCBI Taxonomy" id="52696"/>
    <lineage>
        <taxon>Bacteria</taxon>
        <taxon>Bacillati</taxon>
        <taxon>Actinomycetota</taxon>
        <taxon>Actinomycetes</taxon>
        <taxon>Micromonosporales</taxon>
        <taxon>Micromonosporaceae</taxon>
        <taxon>Actinoplanes</taxon>
    </lineage>
</organism>
<dbReference type="Proteomes" id="UP000619479">
    <property type="component" value="Unassembled WGS sequence"/>
</dbReference>
<evidence type="ECO:0000256" key="2">
    <source>
        <dbReference type="SAM" id="Phobius"/>
    </source>
</evidence>
<dbReference type="GO" id="GO:0016020">
    <property type="term" value="C:membrane"/>
    <property type="evidence" value="ECO:0007669"/>
    <property type="project" value="TreeGrafter"/>
</dbReference>
<evidence type="ECO:0000259" key="3">
    <source>
        <dbReference type="Pfam" id="PF01757"/>
    </source>
</evidence>
<feature type="transmembrane region" description="Helical" evidence="2">
    <location>
        <begin position="242"/>
        <end position="261"/>
    </location>
</feature>
<feature type="transmembrane region" description="Helical" evidence="2">
    <location>
        <begin position="273"/>
        <end position="294"/>
    </location>
</feature>
<keyword evidence="4" id="KW-0808">Transferase</keyword>
<evidence type="ECO:0000313" key="4">
    <source>
        <dbReference type="EMBL" id="GID63773.1"/>
    </source>
</evidence>
<keyword evidence="5" id="KW-1185">Reference proteome</keyword>
<accession>A0A919M431</accession>
<dbReference type="AlphaFoldDB" id="A0A919M431"/>
<reference evidence="4" key="1">
    <citation type="submission" date="2021-01" db="EMBL/GenBank/DDBJ databases">
        <title>Whole genome shotgun sequence of Actinoplanes cyaneus NBRC 14990.</title>
        <authorList>
            <person name="Komaki H."/>
            <person name="Tamura T."/>
        </authorList>
    </citation>
    <scope>NUCLEOTIDE SEQUENCE</scope>
    <source>
        <strain evidence="4">NBRC 14990</strain>
    </source>
</reference>
<name>A0A919M431_9ACTN</name>
<dbReference type="EMBL" id="BOMH01000013">
    <property type="protein sequence ID" value="GID63773.1"/>
    <property type="molecule type" value="Genomic_DNA"/>
</dbReference>
<feature type="region of interest" description="Disordered" evidence="1">
    <location>
        <begin position="371"/>
        <end position="400"/>
    </location>
</feature>
<keyword evidence="2" id="KW-0472">Membrane</keyword>
<keyword evidence="2" id="KW-1133">Transmembrane helix</keyword>
<dbReference type="GO" id="GO:0009103">
    <property type="term" value="P:lipopolysaccharide biosynthetic process"/>
    <property type="evidence" value="ECO:0007669"/>
    <property type="project" value="TreeGrafter"/>
</dbReference>